<reference evidence="1 2" key="1">
    <citation type="submission" date="2020-04" db="EMBL/GenBank/DDBJ databases">
        <title>Description of novel Gluconacetobacter.</title>
        <authorList>
            <person name="Sombolestani A."/>
        </authorList>
    </citation>
    <scope>NUCLEOTIDE SEQUENCE [LARGE SCALE GENOMIC DNA]</scope>
    <source>
        <strain evidence="1 2">LMG 1728</strain>
    </source>
</reference>
<proteinExistence type="predicted"/>
<organism evidence="1 2">
    <name type="scientific">Gluconacetobacter dulcium</name>
    <dbReference type="NCBI Taxonomy" id="2729096"/>
    <lineage>
        <taxon>Bacteria</taxon>
        <taxon>Pseudomonadati</taxon>
        <taxon>Pseudomonadota</taxon>
        <taxon>Alphaproteobacteria</taxon>
        <taxon>Acetobacterales</taxon>
        <taxon>Acetobacteraceae</taxon>
        <taxon>Gluconacetobacter</taxon>
    </lineage>
</organism>
<dbReference type="Proteomes" id="UP000540490">
    <property type="component" value="Unassembled WGS sequence"/>
</dbReference>
<gene>
    <name evidence="1" type="ORF">HLH25_15705</name>
</gene>
<sequence length="50" mass="4998">MGDDSGRLTFAQQIGPKGQDALAQRGTALAVWGAKSLGVLAQGPGCAVDI</sequence>
<accession>A0ABR6FCF4</accession>
<evidence type="ECO:0000313" key="1">
    <source>
        <dbReference type="EMBL" id="MBB2195048.1"/>
    </source>
</evidence>
<name>A0ABR6FCF4_9PROT</name>
<protein>
    <submittedName>
        <fullName evidence="1">Uncharacterized protein</fullName>
    </submittedName>
</protein>
<comment type="caution">
    <text evidence="1">The sequence shown here is derived from an EMBL/GenBank/DDBJ whole genome shotgun (WGS) entry which is preliminary data.</text>
</comment>
<evidence type="ECO:0000313" key="2">
    <source>
        <dbReference type="Proteomes" id="UP000540490"/>
    </source>
</evidence>
<dbReference type="RefSeq" id="WP_182974960.1">
    <property type="nucleotide sequence ID" value="NZ_JABEQN010000022.1"/>
</dbReference>
<keyword evidence="2" id="KW-1185">Reference proteome</keyword>
<dbReference type="EMBL" id="JABEQN010000022">
    <property type="protein sequence ID" value="MBB2195048.1"/>
    <property type="molecule type" value="Genomic_DNA"/>
</dbReference>